<proteinExistence type="inferred from homology"/>
<protein>
    <recommendedName>
        <fullName evidence="7">Serine/threonine-protein phosphatase</fullName>
        <ecNumber evidence="7">3.1.3.16</ecNumber>
    </recommendedName>
</protein>
<name>A0A3N4HM68_ASCIM</name>
<dbReference type="EMBL" id="ML119776">
    <property type="protein sequence ID" value="RPA74925.1"/>
    <property type="molecule type" value="Genomic_DNA"/>
</dbReference>
<dbReference type="EC" id="3.1.3.16" evidence="7"/>
<organism evidence="9 10">
    <name type="scientific">Ascobolus immersus RN42</name>
    <dbReference type="NCBI Taxonomy" id="1160509"/>
    <lineage>
        <taxon>Eukaryota</taxon>
        <taxon>Fungi</taxon>
        <taxon>Dikarya</taxon>
        <taxon>Ascomycota</taxon>
        <taxon>Pezizomycotina</taxon>
        <taxon>Pezizomycetes</taxon>
        <taxon>Pezizales</taxon>
        <taxon>Ascobolaceae</taxon>
        <taxon>Ascobolus</taxon>
    </lineage>
</organism>
<comment type="similarity">
    <text evidence="7">Belongs to the PPP phosphatase family.</text>
</comment>
<dbReference type="AlphaFoldDB" id="A0A3N4HM68"/>
<evidence type="ECO:0000256" key="5">
    <source>
        <dbReference type="ARBA" id="ARBA00047761"/>
    </source>
</evidence>
<comment type="catalytic activity">
    <reaction evidence="5">
        <text>O-phospho-L-seryl-[protein] + H2O = L-seryl-[protein] + phosphate</text>
        <dbReference type="Rhea" id="RHEA:20629"/>
        <dbReference type="Rhea" id="RHEA-COMP:9863"/>
        <dbReference type="Rhea" id="RHEA-COMP:11604"/>
        <dbReference type="ChEBI" id="CHEBI:15377"/>
        <dbReference type="ChEBI" id="CHEBI:29999"/>
        <dbReference type="ChEBI" id="CHEBI:43474"/>
        <dbReference type="ChEBI" id="CHEBI:83421"/>
        <dbReference type="EC" id="3.1.3.16"/>
    </reaction>
</comment>
<keyword evidence="2 7" id="KW-0378">Hydrolase</keyword>
<dbReference type="STRING" id="1160509.A0A3N4HM68"/>
<dbReference type="SUPFAM" id="SSF56300">
    <property type="entry name" value="Metallo-dependent phosphatases"/>
    <property type="match status" value="1"/>
</dbReference>
<dbReference type="Gene3D" id="3.60.21.10">
    <property type="match status" value="1"/>
</dbReference>
<dbReference type="GO" id="GO:0046872">
    <property type="term" value="F:metal ion binding"/>
    <property type="evidence" value="ECO:0007669"/>
    <property type="project" value="UniProtKB-KW"/>
</dbReference>
<sequence length="333" mass="37034">MEIGEIPAPAGGTPDTWLEHALRCRFLSEPDIKTLCERAKDLLLEESNIVPVSSPVTVCGDIHGQYYDLMELFKVSGGLPDGGSGLNLPEGSGLAGNGVNYIFLGDFVDRGYYSLETFTLLLCLKVKYPRSITLIRGNHESRQITSVYGFMDECNRKYGNATVWKTCCSVFDFLPLGAIVDGKVLCLHGGLSPEIRTVDQVRVVARAQEIPHEGAFCDLVWSDPEEVETWAVSPRGAGWLFGEKIASEFNHVNGLTLIARAHQLVQEGYKYHFTEKNVVTVWSAPNYCYRCGNVASIMQLEENLQPEFKIFSAVPDDQRVIPRGRGGRNEYFL</sequence>
<keyword evidence="4" id="KW-0464">Manganese</keyword>
<dbReference type="GO" id="GO:0004722">
    <property type="term" value="F:protein serine/threonine phosphatase activity"/>
    <property type="evidence" value="ECO:0007669"/>
    <property type="project" value="UniProtKB-EC"/>
</dbReference>
<evidence type="ECO:0000313" key="9">
    <source>
        <dbReference type="EMBL" id="RPA74925.1"/>
    </source>
</evidence>
<feature type="domain" description="Serine/threonine specific protein phosphatases" evidence="8">
    <location>
        <begin position="135"/>
        <end position="140"/>
    </location>
</feature>
<comment type="catalytic activity">
    <reaction evidence="6 7">
        <text>O-phospho-L-threonyl-[protein] + H2O = L-threonyl-[protein] + phosphate</text>
        <dbReference type="Rhea" id="RHEA:47004"/>
        <dbReference type="Rhea" id="RHEA-COMP:11060"/>
        <dbReference type="Rhea" id="RHEA-COMP:11605"/>
        <dbReference type="ChEBI" id="CHEBI:15377"/>
        <dbReference type="ChEBI" id="CHEBI:30013"/>
        <dbReference type="ChEBI" id="CHEBI:43474"/>
        <dbReference type="ChEBI" id="CHEBI:61977"/>
        <dbReference type="EC" id="3.1.3.16"/>
    </reaction>
</comment>
<evidence type="ECO:0000256" key="4">
    <source>
        <dbReference type="ARBA" id="ARBA00023211"/>
    </source>
</evidence>
<dbReference type="InterPro" id="IPR004843">
    <property type="entry name" value="Calcineurin-like_PHP"/>
</dbReference>
<dbReference type="PROSITE" id="PS00125">
    <property type="entry name" value="SER_THR_PHOSPHATASE"/>
    <property type="match status" value="1"/>
</dbReference>
<keyword evidence="3" id="KW-0904">Protein phosphatase</keyword>
<reference evidence="9 10" key="1">
    <citation type="journal article" date="2018" name="Nat. Ecol. Evol.">
        <title>Pezizomycetes genomes reveal the molecular basis of ectomycorrhizal truffle lifestyle.</title>
        <authorList>
            <person name="Murat C."/>
            <person name="Payen T."/>
            <person name="Noel B."/>
            <person name="Kuo A."/>
            <person name="Morin E."/>
            <person name="Chen J."/>
            <person name="Kohler A."/>
            <person name="Krizsan K."/>
            <person name="Balestrini R."/>
            <person name="Da Silva C."/>
            <person name="Montanini B."/>
            <person name="Hainaut M."/>
            <person name="Levati E."/>
            <person name="Barry K.W."/>
            <person name="Belfiori B."/>
            <person name="Cichocki N."/>
            <person name="Clum A."/>
            <person name="Dockter R.B."/>
            <person name="Fauchery L."/>
            <person name="Guy J."/>
            <person name="Iotti M."/>
            <person name="Le Tacon F."/>
            <person name="Lindquist E.A."/>
            <person name="Lipzen A."/>
            <person name="Malagnac F."/>
            <person name="Mello A."/>
            <person name="Molinier V."/>
            <person name="Miyauchi S."/>
            <person name="Poulain J."/>
            <person name="Riccioni C."/>
            <person name="Rubini A."/>
            <person name="Sitrit Y."/>
            <person name="Splivallo R."/>
            <person name="Traeger S."/>
            <person name="Wang M."/>
            <person name="Zifcakova L."/>
            <person name="Wipf D."/>
            <person name="Zambonelli A."/>
            <person name="Paolocci F."/>
            <person name="Nowrousian M."/>
            <person name="Ottonello S."/>
            <person name="Baldrian P."/>
            <person name="Spatafora J.W."/>
            <person name="Henrissat B."/>
            <person name="Nagy L.G."/>
            <person name="Aury J.M."/>
            <person name="Wincker P."/>
            <person name="Grigoriev I.V."/>
            <person name="Bonfante P."/>
            <person name="Martin F.M."/>
        </authorList>
    </citation>
    <scope>NUCLEOTIDE SEQUENCE [LARGE SCALE GENOMIC DNA]</scope>
    <source>
        <strain evidence="9 10">RN42</strain>
    </source>
</reference>
<dbReference type="Proteomes" id="UP000275078">
    <property type="component" value="Unassembled WGS sequence"/>
</dbReference>
<dbReference type="InterPro" id="IPR006186">
    <property type="entry name" value="Ser/Thr-sp_prot-phosphatase"/>
</dbReference>
<keyword evidence="10" id="KW-1185">Reference proteome</keyword>
<dbReference type="SMART" id="SM00156">
    <property type="entry name" value="PP2Ac"/>
    <property type="match status" value="1"/>
</dbReference>
<evidence type="ECO:0000256" key="3">
    <source>
        <dbReference type="ARBA" id="ARBA00022912"/>
    </source>
</evidence>
<dbReference type="InterPro" id="IPR029052">
    <property type="entry name" value="Metallo-depent_PP-like"/>
</dbReference>
<accession>A0A3N4HM68</accession>
<dbReference type="OrthoDB" id="1930084at2759"/>
<evidence type="ECO:0000256" key="2">
    <source>
        <dbReference type="ARBA" id="ARBA00022801"/>
    </source>
</evidence>
<keyword evidence="1" id="KW-0479">Metal-binding</keyword>
<dbReference type="PANTHER" id="PTHR45619">
    <property type="entry name" value="SERINE/THREONINE-PROTEIN PHOSPHATASE PP2A-RELATED"/>
    <property type="match status" value="1"/>
</dbReference>
<evidence type="ECO:0000259" key="8">
    <source>
        <dbReference type="PROSITE" id="PS00125"/>
    </source>
</evidence>
<dbReference type="Pfam" id="PF00149">
    <property type="entry name" value="Metallophos"/>
    <property type="match status" value="1"/>
</dbReference>
<gene>
    <name evidence="9" type="ORF">BJ508DRAFT_418366</name>
</gene>
<dbReference type="CDD" id="cd07415">
    <property type="entry name" value="MPP_PP2A_PP4_PP6"/>
    <property type="match status" value="1"/>
</dbReference>
<dbReference type="PRINTS" id="PR00114">
    <property type="entry name" value="STPHPHTASE"/>
</dbReference>
<dbReference type="InterPro" id="IPR047129">
    <property type="entry name" value="PPA2-like"/>
</dbReference>
<evidence type="ECO:0000256" key="7">
    <source>
        <dbReference type="RuleBase" id="RU004273"/>
    </source>
</evidence>
<evidence type="ECO:0000313" key="10">
    <source>
        <dbReference type="Proteomes" id="UP000275078"/>
    </source>
</evidence>
<evidence type="ECO:0000256" key="6">
    <source>
        <dbReference type="ARBA" id="ARBA00048336"/>
    </source>
</evidence>
<dbReference type="FunFam" id="3.60.21.10:FF:000005">
    <property type="entry name" value="Serine/threonine-protein phosphatase"/>
    <property type="match status" value="1"/>
</dbReference>
<evidence type="ECO:0000256" key="1">
    <source>
        <dbReference type="ARBA" id="ARBA00022723"/>
    </source>
</evidence>